<comment type="caution">
    <text evidence="2">The sequence shown here is derived from an EMBL/GenBank/DDBJ whole genome shotgun (WGS) entry which is preliminary data.</text>
</comment>
<dbReference type="InterPro" id="IPR011256">
    <property type="entry name" value="Reg_factor_effector_dom_sf"/>
</dbReference>
<evidence type="ECO:0000313" key="3">
    <source>
        <dbReference type="Proteomes" id="UP001597197"/>
    </source>
</evidence>
<evidence type="ECO:0000313" key="2">
    <source>
        <dbReference type="EMBL" id="MFD1873113.1"/>
    </source>
</evidence>
<dbReference type="SMART" id="SM00871">
    <property type="entry name" value="AraC_E_bind"/>
    <property type="match status" value="1"/>
</dbReference>
<dbReference type="InterPro" id="IPR029442">
    <property type="entry name" value="GyrI-like"/>
</dbReference>
<organism evidence="2 3">
    <name type="scientific">Hymenobacter bucti</name>
    <dbReference type="NCBI Taxonomy" id="1844114"/>
    <lineage>
        <taxon>Bacteria</taxon>
        <taxon>Pseudomonadati</taxon>
        <taxon>Bacteroidota</taxon>
        <taxon>Cytophagia</taxon>
        <taxon>Cytophagales</taxon>
        <taxon>Hymenobacteraceae</taxon>
        <taxon>Hymenobacter</taxon>
    </lineage>
</organism>
<sequence length="163" mass="18526">MSILPKLLRLETLGPKRLVGQRQVMSLAANTTTELWRGFMQERAALPGGRARYSLQRYPLGYFTRFSPETLFEKWAAQEVADPSFVLPAGFEMLELAGGLYAVFLHQGPASQGAATFQYIFKTWLPGSNYVLDDRPHFELLGEKYRSDAPDSEEEIWLPIKPR</sequence>
<keyword evidence="3" id="KW-1185">Reference proteome</keyword>
<dbReference type="InterPro" id="IPR010499">
    <property type="entry name" value="AraC_E-bd"/>
</dbReference>
<evidence type="ECO:0000259" key="1">
    <source>
        <dbReference type="SMART" id="SM00871"/>
    </source>
</evidence>
<name>A0ABW4QU55_9BACT</name>
<dbReference type="Proteomes" id="UP001597197">
    <property type="component" value="Unassembled WGS sequence"/>
</dbReference>
<protein>
    <submittedName>
        <fullName evidence="2">GyrI-like domain-containing protein</fullName>
    </submittedName>
</protein>
<reference evidence="3" key="1">
    <citation type="journal article" date="2019" name="Int. J. Syst. Evol. Microbiol.">
        <title>The Global Catalogue of Microorganisms (GCM) 10K type strain sequencing project: providing services to taxonomists for standard genome sequencing and annotation.</title>
        <authorList>
            <consortium name="The Broad Institute Genomics Platform"/>
            <consortium name="The Broad Institute Genome Sequencing Center for Infectious Disease"/>
            <person name="Wu L."/>
            <person name="Ma J."/>
        </authorList>
    </citation>
    <scope>NUCLEOTIDE SEQUENCE [LARGE SCALE GENOMIC DNA]</scope>
    <source>
        <strain evidence="3">CGMCC 1.15795</strain>
    </source>
</reference>
<dbReference type="RefSeq" id="WP_382313631.1">
    <property type="nucleotide sequence ID" value="NZ_JBHUFD010000003.1"/>
</dbReference>
<gene>
    <name evidence="2" type="ORF">ACFSDX_11780</name>
</gene>
<dbReference type="Pfam" id="PF06445">
    <property type="entry name" value="GyrI-like"/>
    <property type="match status" value="1"/>
</dbReference>
<dbReference type="Gene3D" id="3.20.80.10">
    <property type="entry name" value="Regulatory factor, effector binding domain"/>
    <property type="match status" value="1"/>
</dbReference>
<proteinExistence type="predicted"/>
<feature type="domain" description="AraC effector-binding" evidence="1">
    <location>
        <begin position="6"/>
        <end position="161"/>
    </location>
</feature>
<dbReference type="EMBL" id="JBHUFD010000003">
    <property type="protein sequence ID" value="MFD1873113.1"/>
    <property type="molecule type" value="Genomic_DNA"/>
</dbReference>
<dbReference type="SUPFAM" id="SSF55136">
    <property type="entry name" value="Probable bacterial effector-binding domain"/>
    <property type="match status" value="1"/>
</dbReference>
<accession>A0ABW4QU55</accession>